<dbReference type="RefSeq" id="WP_169564167.1">
    <property type="nucleotide sequence ID" value="NZ_JAAXYH010000005.1"/>
</dbReference>
<proteinExistence type="predicted"/>
<evidence type="ECO:0000256" key="3">
    <source>
        <dbReference type="PROSITE-ProRule" id="PRU00339"/>
    </source>
</evidence>
<reference evidence="5" key="1">
    <citation type="submission" date="2020-04" db="EMBL/GenBank/DDBJ databases">
        <title>Description of Shewanella salipaludis sp. nov., isolated from a salt marsh.</title>
        <authorList>
            <person name="Park S."/>
            <person name="Yoon J.-H."/>
        </authorList>
    </citation>
    <scope>NUCLEOTIDE SEQUENCE</scope>
    <source>
        <strain evidence="5">SHSM-M6</strain>
    </source>
</reference>
<dbReference type="EMBL" id="JAAXYH010000005">
    <property type="protein sequence ID" value="NMH65436.1"/>
    <property type="molecule type" value="Genomic_DNA"/>
</dbReference>
<accession>A0A972JMS8</accession>
<dbReference type="PROSITE" id="PS50005">
    <property type="entry name" value="TPR"/>
    <property type="match status" value="1"/>
</dbReference>
<evidence type="ECO:0000256" key="2">
    <source>
        <dbReference type="ARBA" id="ARBA00022803"/>
    </source>
</evidence>
<comment type="caution">
    <text evidence="5">The sequence shown here is derived from an EMBL/GenBank/DDBJ whole genome shotgun (WGS) entry which is preliminary data.</text>
</comment>
<feature type="repeat" description="TPR" evidence="3">
    <location>
        <begin position="238"/>
        <end position="271"/>
    </location>
</feature>
<dbReference type="InterPro" id="IPR011990">
    <property type="entry name" value="TPR-like_helical_dom_sf"/>
</dbReference>
<feature type="chain" id="PRO_5037362782" description="Tetratricopeptide repeat protein" evidence="4">
    <location>
        <begin position="24"/>
        <end position="389"/>
    </location>
</feature>
<dbReference type="InterPro" id="IPR019734">
    <property type="entry name" value="TPR_rpt"/>
</dbReference>
<keyword evidence="2 3" id="KW-0802">TPR repeat</keyword>
<dbReference type="AlphaFoldDB" id="A0A972JMS8"/>
<protein>
    <recommendedName>
        <fullName evidence="7">Tetratricopeptide repeat protein</fullName>
    </recommendedName>
</protein>
<dbReference type="SUPFAM" id="SSF48452">
    <property type="entry name" value="TPR-like"/>
    <property type="match status" value="1"/>
</dbReference>
<dbReference type="PROSITE" id="PS51257">
    <property type="entry name" value="PROKAR_LIPOPROTEIN"/>
    <property type="match status" value="1"/>
</dbReference>
<keyword evidence="6" id="KW-1185">Reference proteome</keyword>
<feature type="signal peptide" evidence="4">
    <location>
        <begin position="1"/>
        <end position="23"/>
    </location>
</feature>
<evidence type="ECO:0000256" key="4">
    <source>
        <dbReference type="SAM" id="SignalP"/>
    </source>
</evidence>
<dbReference type="Proteomes" id="UP000737113">
    <property type="component" value="Unassembled WGS sequence"/>
</dbReference>
<gene>
    <name evidence="5" type="ORF">HC757_09655</name>
</gene>
<evidence type="ECO:0000313" key="6">
    <source>
        <dbReference type="Proteomes" id="UP000737113"/>
    </source>
</evidence>
<name>A0A972JMS8_9GAMM</name>
<dbReference type="PANTHER" id="PTHR45586">
    <property type="entry name" value="TPR REPEAT-CONTAINING PROTEIN PA4667"/>
    <property type="match status" value="1"/>
</dbReference>
<dbReference type="PANTHER" id="PTHR45586:SF1">
    <property type="entry name" value="LIPOPOLYSACCHARIDE ASSEMBLY PROTEIN B"/>
    <property type="match status" value="1"/>
</dbReference>
<dbReference type="SMART" id="SM00028">
    <property type="entry name" value="TPR"/>
    <property type="match status" value="4"/>
</dbReference>
<dbReference type="InterPro" id="IPR051012">
    <property type="entry name" value="CellSynth/LPSAsmb/PSIAsmb"/>
</dbReference>
<evidence type="ECO:0000313" key="5">
    <source>
        <dbReference type="EMBL" id="NMH65436.1"/>
    </source>
</evidence>
<sequence length="389" mass="44652">MTRLVTRLLLSWCLLGTLGCAGKAPSHLQLDTHILFNDAAFKQEVRVPSVEDIFALPAEARAEVKRGFDSQKLMHGNGLMANEWLAQYLNASNGGFNYRDNFTRVASETFNSREGNCMSLVVLTTALADILKLNVEWQDIDVQPVWDKQGDFYLINGHVNLRLLPPSNLDTVHVMTRAILVDFLPARAERGYNKKTISKKTLIAMFYNNLAAESMVQGDYDTAYALVKAGILQQPDFIPAYNTLAVIYRRNHDERRAEQVYRYVLALEPHNMTTLYNLAMILGSQGRLEEWAEVHKVLELARINNPYYYYDIAEQAYEAQEYQEALVWFRRAVEKAGYRHEFYFGLSKAYWATGDQVRARKNMEKALALSSDPGNKHRYQLKLEAMKYH</sequence>
<keyword evidence="1" id="KW-0677">Repeat</keyword>
<dbReference type="Gene3D" id="1.25.40.10">
    <property type="entry name" value="Tetratricopeptide repeat domain"/>
    <property type="match status" value="2"/>
</dbReference>
<keyword evidence="4" id="KW-0732">Signal</keyword>
<evidence type="ECO:0000256" key="1">
    <source>
        <dbReference type="ARBA" id="ARBA00022737"/>
    </source>
</evidence>
<dbReference type="Pfam" id="PF13181">
    <property type="entry name" value="TPR_8"/>
    <property type="match status" value="1"/>
</dbReference>
<organism evidence="5 6">
    <name type="scientific">Shewanella salipaludis</name>
    <dbReference type="NCBI Taxonomy" id="2723052"/>
    <lineage>
        <taxon>Bacteria</taxon>
        <taxon>Pseudomonadati</taxon>
        <taxon>Pseudomonadota</taxon>
        <taxon>Gammaproteobacteria</taxon>
        <taxon>Alteromonadales</taxon>
        <taxon>Shewanellaceae</taxon>
        <taxon>Shewanella</taxon>
    </lineage>
</organism>
<evidence type="ECO:0008006" key="7">
    <source>
        <dbReference type="Google" id="ProtNLM"/>
    </source>
</evidence>